<sequence>MVVTLWTLWMFGRAVVATVSTTRTYQTRSFDNIDYGLFNEQLGNDSQDNIDDLLMCFNDVVIGILDVHAPLTSRTQRRNPAPWFTPALHARCRKRDLLYKCARRTCSAVLPGRYRVLRGLIKRDIERAREQYFREAIAACVDDAQRWSFMQTWQRWSLMQ</sequence>
<keyword evidence="3" id="KW-1185">Reference proteome</keyword>
<dbReference type="Proteomes" id="UP000479190">
    <property type="component" value="Unassembled WGS sequence"/>
</dbReference>
<name>A0A6H5IDH4_9HYME</name>
<dbReference type="OrthoDB" id="5953030at2759"/>
<organism evidence="2 3">
    <name type="scientific">Trichogramma brassicae</name>
    <dbReference type="NCBI Taxonomy" id="86971"/>
    <lineage>
        <taxon>Eukaryota</taxon>
        <taxon>Metazoa</taxon>
        <taxon>Ecdysozoa</taxon>
        <taxon>Arthropoda</taxon>
        <taxon>Hexapoda</taxon>
        <taxon>Insecta</taxon>
        <taxon>Pterygota</taxon>
        <taxon>Neoptera</taxon>
        <taxon>Endopterygota</taxon>
        <taxon>Hymenoptera</taxon>
        <taxon>Apocrita</taxon>
        <taxon>Proctotrupomorpha</taxon>
        <taxon>Chalcidoidea</taxon>
        <taxon>Trichogrammatidae</taxon>
        <taxon>Trichogramma</taxon>
    </lineage>
</organism>
<gene>
    <name evidence="2" type="ORF">TBRA_LOCUS7353</name>
</gene>
<evidence type="ECO:0000313" key="2">
    <source>
        <dbReference type="EMBL" id="CAB0035457.1"/>
    </source>
</evidence>
<accession>A0A6H5IDH4</accession>
<keyword evidence="1" id="KW-0732">Signal</keyword>
<protein>
    <submittedName>
        <fullName evidence="2">Uncharacterized protein</fullName>
    </submittedName>
</protein>
<evidence type="ECO:0000256" key="1">
    <source>
        <dbReference type="SAM" id="SignalP"/>
    </source>
</evidence>
<reference evidence="2 3" key="1">
    <citation type="submission" date="2020-02" db="EMBL/GenBank/DDBJ databases">
        <authorList>
            <person name="Ferguson B K."/>
        </authorList>
    </citation>
    <scope>NUCLEOTIDE SEQUENCE [LARGE SCALE GENOMIC DNA]</scope>
</reference>
<dbReference type="EMBL" id="CADCXV010000788">
    <property type="protein sequence ID" value="CAB0035457.1"/>
    <property type="molecule type" value="Genomic_DNA"/>
</dbReference>
<evidence type="ECO:0000313" key="3">
    <source>
        <dbReference type="Proteomes" id="UP000479190"/>
    </source>
</evidence>
<feature type="signal peptide" evidence="1">
    <location>
        <begin position="1"/>
        <end position="17"/>
    </location>
</feature>
<proteinExistence type="predicted"/>
<feature type="chain" id="PRO_5026101465" evidence="1">
    <location>
        <begin position="18"/>
        <end position="160"/>
    </location>
</feature>
<dbReference type="AlphaFoldDB" id="A0A6H5IDH4"/>